<evidence type="ECO:0000313" key="1">
    <source>
        <dbReference type="EMBL" id="KAB1205169.1"/>
    </source>
</evidence>
<proteinExistence type="predicted"/>
<dbReference type="OrthoDB" id="5835829at2759"/>
<dbReference type="Proteomes" id="UP000516437">
    <property type="component" value="Chromosome 7"/>
</dbReference>
<evidence type="ECO:0000313" key="2">
    <source>
        <dbReference type="Proteomes" id="UP000516437"/>
    </source>
</evidence>
<keyword evidence="1" id="KW-0808">Transferase</keyword>
<keyword evidence="2" id="KW-1185">Reference proteome</keyword>
<protein>
    <submittedName>
        <fullName evidence="1">UDP-glycosyltransferase 71C3</fullName>
    </submittedName>
</protein>
<organism evidence="1 2">
    <name type="scientific">Morella rubra</name>
    <name type="common">Chinese bayberry</name>
    <dbReference type="NCBI Taxonomy" id="262757"/>
    <lineage>
        <taxon>Eukaryota</taxon>
        <taxon>Viridiplantae</taxon>
        <taxon>Streptophyta</taxon>
        <taxon>Embryophyta</taxon>
        <taxon>Tracheophyta</taxon>
        <taxon>Spermatophyta</taxon>
        <taxon>Magnoliopsida</taxon>
        <taxon>eudicotyledons</taxon>
        <taxon>Gunneridae</taxon>
        <taxon>Pentapetalae</taxon>
        <taxon>rosids</taxon>
        <taxon>fabids</taxon>
        <taxon>Fagales</taxon>
        <taxon>Myricaceae</taxon>
        <taxon>Morella</taxon>
    </lineage>
</organism>
<reference evidence="1 2" key="1">
    <citation type="journal article" date="2019" name="Plant Biotechnol. J.">
        <title>The red bayberry genome and genetic basis of sex determination.</title>
        <authorList>
            <person name="Jia H.M."/>
            <person name="Jia H.J."/>
            <person name="Cai Q.L."/>
            <person name="Wang Y."/>
            <person name="Zhao H.B."/>
            <person name="Yang W.F."/>
            <person name="Wang G.Y."/>
            <person name="Li Y.H."/>
            <person name="Zhan D.L."/>
            <person name="Shen Y.T."/>
            <person name="Niu Q.F."/>
            <person name="Chang L."/>
            <person name="Qiu J."/>
            <person name="Zhao L."/>
            <person name="Xie H.B."/>
            <person name="Fu W.Y."/>
            <person name="Jin J."/>
            <person name="Li X.W."/>
            <person name="Jiao Y."/>
            <person name="Zhou C.C."/>
            <person name="Tu T."/>
            <person name="Chai C.Y."/>
            <person name="Gao J.L."/>
            <person name="Fan L.J."/>
            <person name="van de Weg E."/>
            <person name="Wang J.Y."/>
            <person name="Gao Z.S."/>
        </authorList>
    </citation>
    <scope>NUCLEOTIDE SEQUENCE [LARGE SCALE GENOMIC DNA]</scope>
    <source>
        <tissue evidence="1">Leaves</tissue>
    </source>
</reference>
<name>A0A6A1UXS8_9ROSI</name>
<sequence>MARAVELKLDFRYRDGEVVTAEVIETAVKCVMDGENDQGRKRVKEMSEKSRKAVMNGGSSFDSLGRLIGSLCNNLAPPE</sequence>
<dbReference type="GO" id="GO:0016740">
    <property type="term" value="F:transferase activity"/>
    <property type="evidence" value="ECO:0007669"/>
    <property type="project" value="UniProtKB-KW"/>
</dbReference>
<dbReference type="EMBL" id="RXIC02000025">
    <property type="protein sequence ID" value="KAB1205169.1"/>
    <property type="molecule type" value="Genomic_DNA"/>
</dbReference>
<accession>A0A6A1UXS8</accession>
<dbReference type="SUPFAM" id="SSF53756">
    <property type="entry name" value="UDP-Glycosyltransferase/glycogen phosphorylase"/>
    <property type="match status" value="1"/>
</dbReference>
<gene>
    <name evidence="1" type="ORF">CJ030_MR7G022003</name>
</gene>
<comment type="caution">
    <text evidence="1">The sequence shown here is derived from an EMBL/GenBank/DDBJ whole genome shotgun (WGS) entry which is preliminary data.</text>
</comment>
<dbReference type="Gene3D" id="3.40.50.2000">
    <property type="entry name" value="Glycogen Phosphorylase B"/>
    <property type="match status" value="2"/>
</dbReference>
<dbReference type="AlphaFoldDB" id="A0A6A1UXS8"/>